<dbReference type="PROSITE" id="PS51155">
    <property type="entry name" value="CHIT_BIND_RR_2"/>
    <property type="match status" value="1"/>
</dbReference>
<feature type="region of interest" description="Disordered" evidence="2">
    <location>
        <begin position="242"/>
        <end position="265"/>
    </location>
</feature>
<dbReference type="EMBL" id="JQDR03006292">
    <property type="protein sequence ID" value="KAA0200464.1"/>
    <property type="molecule type" value="Genomic_DNA"/>
</dbReference>
<dbReference type="InterPro" id="IPR000618">
    <property type="entry name" value="Insect_cuticle"/>
</dbReference>
<comment type="caution">
    <text evidence="4">The sequence shown here is derived from an EMBL/GenBank/DDBJ whole genome shotgun (WGS) entry which is preliminary data.</text>
</comment>
<dbReference type="AlphaFoldDB" id="A0A6A0H676"/>
<feature type="chain" id="PRO_5025429577" evidence="3">
    <location>
        <begin position="20"/>
        <end position="543"/>
    </location>
</feature>
<keyword evidence="3" id="KW-0732">Signal</keyword>
<protein>
    <submittedName>
        <fullName evidence="4">Cuticle Protein CPR RR Uncl</fullName>
    </submittedName>
</protein>
<dbReference type="PANTHER" id="PTHR10380:SF196">
    <property type="entry name" value="CUTICULAR PROTEIN 72EA"/>
    <property type="match status" value="1"/>
</dbReference>
<organism evidence="4">
    <name type="scientific">Hyalella azteca</name>
    <name type="common">Amphipod</name>
    <dbReference type="NCBI Taxonomy" id="294128"/>
    <lineage>
        <taxon>Eukaryota</taxon>
        <taxon>Metazoa</taxon>
        <taxon>Ecdysozoa</taxon>
        <taxon>Arthropoda</taxon>
        <taxon>Crustacea</taxon>
        <taxon>Multicrustacea</taxon>
        <taxon>Malacostraca</taxon>
        <taxon>Eumalacostraca</taxon>
        <taxon>Peracarida</taxon>
        <taxon>Amphipoda</taxon>
        <taxon>Senticaudata</taxon>
        <taxon>Talitrida</taxon>
        <taxon>Talitroidea</taxon>
        <taxon>Hyalellidae</taxon>
        <taxon>Hyalella</taxon>
    </lineage>
</organism>
<feature type="compositionally biased region" description="Basic residues" evidence="2">
    <location>
        <begin position="243"/>
        <end position="252"/>
    </location>
</feature>
<dbReference type="OrthoDB" id="6376947at2759"/>
<gene>
    <name evidence="4" type="ORF">HAZT_HAZT006976</name>
</gene>
<keyword evidence="1" id="KW-0193">Cuticle</keyword>
<evidence type="ECO:0000256" key="1">
    <source>
        <dbReference type="PROSITE-ProRule" id="PRU00497"/>
    </source>
</evidence>
<evidence type="ECO:0000256" key="3">
    <source>
        <dbReference type="SAM" id="SignalP"/>
    </source>
</evidence>
<evidence type="ECO:0000256" key="2">
    <source>
        <dbReference type="SAM" id="MobiDB-lite"/>
    </source>
</evidence>
<dbReference type="PROSITE" id="PS51257">
    <property type="entry name" value="PROKAR_LIPOPROTEIN"/>
    <property type="match status" value="1"/>
</dbReference>
<dbReference type="PANTHER" id="PTHR10380">
    <property type="entry name" value="CUTICLE PROTEIN"/>
    <property type="match status" value="1"/>
</dbReference>
<feature type="signal peptide" evidence="3">
    <location>
        <begin position="1"/>
        <end position="19"/>
    </location>
</feature>
<dbReference type="GO" id="GO:0062129">
    <property type="term" value="C:chitin-based extracellular matrix"/>
    <property type="evidence" value="ECO:0007669"/>
    <property type="project" value="TreeGrafter"/>
</dbReference>
<reference evidence="4" key="3">
    <citation type="submission" date="2019-06" db="EMBL/GenBank/DDBJ databases">
        <authorList>
            <person name="Poynton C."/>
            <person name="Hasenbein S."/>
            <person name="Benoit J.B."/>
            <person name="Sepulveda M.S."/>
            <person name="Poelchau M.F."/>
            <person name="Murali S.C."/>
            <person name="Chen S."/>
            <person name="Glastad K.M."/>
            <person name="Werren J.H."/>
            <person name="Vineis J.H."/>
            <person name="Bowen J.L."/>
            <person name="Friedrich M."/>
            <person name="Jones J."/>
            <person name="Robertson H.M."/>
            <person name="Feyereisen R."/>
            <person name="Mechler-Hickson A."/>
            <person name="Mathers N."/>
            <person name="Lee C.E."/>
            <person name="Colbourne J.K."/>
            <person name="Biales A."/>
            <person name="Johnston J.S."/>
            <person name="Wellborn G.A."/>
            <person name="Rosendale A.J."/>
            <person name="Cridge A.G."/>
            <person name="Munoz-Torres M.C."/>
            <person name="Bain P.A."/>
            <person name="Manny A.R."/>
            <person name="Major K.M."/>
            <person name="Lambert F.N."/>
            <person name="Vulpe C.D."/>
            <person name="Tuck P."/>
            <person name="Blalock B.J."/>
            <person name="Lin Y.-Y."/>
            <person name="Smith M.E."/>
            <person name="Ochoa-Acuna H."/>
            <person name="Chen M.-J.M."/>
            <person name="Childers C.P."/>
            <person name="Qu J."/>
            <person name="Dugan S."/>
            <person name="Lee S.L."/>
            <person name="Chao H."/>
            <person name="Dinh H."/>
            <person name="Han Y."/>
            <person name="Doddapaneni H."/>
            <person name="Worley K.C."/>
            <person name="Muzny D.M."/>
            <person name="Gibbs R.A."/>
            <person name="Richards S."/>
        </authorList>
    </citation>
    <scope>NUCLEOTIDE SEQUENCE</scope>
    <source>
        <strain evidence="4">HAZT.00-mixed</strain>
        <tissue evidence="4">Whole organism</tissue>
    </source>
</reference>
<sequence length="543" mass="60438">MPRNVVAVSLVLTVACCAAQTLVRFAPSVGYAGDNTPVAAGFAYAFRAPAVFKRAKSFDVRPILPTDESKYLSQSFDSQHQNTIVPVFHSKVSKREQVKIPVYQEVIVPEELKTQYHSQDELGQYAYGYVHNDASHHEERTVNGGVTGTYSYYDDLGHKQSAKYVADRNGFRVVATNLNNYQPEPVLQTPEVLAATRAHLQAVKKEKSRKLLGKYIHVGISDTPEVAAAREAHLRAYDEIKRAHQKRSKRSPHGSYGARQTYSHSQFGGPGFGHQHFVPVTPTPAVKAATHAHLEAAKAAHVYGVHAGIPDTPAVAAAREAHLYAYKKIQAEHAKRWKRNAHQPHAYQLGPQPYQAQYDHYSLQKQYASNADNIHLPVTPTPEVQAATFEHLKALSASQKYGGNVHVGIPDTPEVTAAKQAHHYAYQKIQADHLKRWKREAHRGFNHNWQSNAYHSHTPQQYHDYQGNSQFQFASSAHNIHVPVTPTPEVQAATYDHLQALGAAHKYGGNVHVGIPDTPEVAAARDAHLYAYQKIKADHATRW</sequence>
<accession>A0A6A0H676</accession>
<evidence type="ECO:0000313" key="4">
    <source>
        <dbReference type="EMBL" id="KAA0200464.1"/>
    </source>
</evidence>
<dbReference type="Proteomes" id="UP000711488">
    <property type="component" value="Unassembled WGS sequence"/>
</dbReference>
<dbReference type="Pfam" id="PF00379">
    <property type="entry name" value="Chitin_bind_4"/>
    <property type="match status" value="1"/>
</dbReference>
<name>A0A6A0H676_HYAAZ</name>
<reference evidence="4" key="2">
    <citation type="journal article" date="2018" name="Environ. Sci. Technol.">
        <title>The Toxicogenome of Hyalella azteca: A Model for Sediment Ecotoxicology and Evolutionary Toxicology.</title>
        <authorList>
            <person name="Poynton H.C."/>
            <person name="Hasenbein S."/>
            <person name="Benoit J.B."/>
            <person name="Sepulveda M.S."/>
            <person name="Poelchau M.F."/>
            <person name="Hughes D.S.T."/>
            <person name="Murali S.C."/>
            <person name="Chen S."/>
            <person name="Glastad K.M."/>
            <person name="Goodisman M.A.D."/>
            <person name="Werren J.H."/>
            <person name="Vineis J.H."/>
            <person name="Bowen J.L."/>
            <person name="Friedrich M."/>
            <person name="Jones J."/>
            <person name="Robertson H.M."/>
            <person name="Feyereisen R."/>
            <person name="Mechler-Hickson A."/>
            <person name="Mathers N."/>
            <person name="Lee C.E."/>
            <person name="Colbourne J.K."/>
            <person name="Biales A."/>
            <person name="Johnston J.S."/>
            <person name="Wellborn G.A."/>
            <person name="Rosendale A.J."/>
            <person name="Cridge A.G."/>
            <person name="Munoz-Torres M.C."/>
            <person name="Bain P.A."/>
            <person name="Manny A.R."/>
            <person name="Major K.M."/>
            <person name="Lambert F.N."/>
            <person name="Vulpe C.D."/>
            <person name="Tuck P."/>
            <person name="Blalock B.J."/>
            <person name="Lin Y.Y."/>
            <person name="Smith M.E."/>
            <person name="Ochoa-Acuna H."/>
            <person name="Chen M.M."/>
            <person name="Childers C.P."/>
            <person name="Qu J."/>
            <person name="Dugan S."/>
            <person name="Lee S.L."/>
            <person name="Chao H."/>
            <person name="Dinh H."/>
            <person name="Han Y."/>
            <person name="Doddapaneni H."/>
            <person name="Worley K.C."/>
            <person name="Muzny D.M."/>
            <person name="Gibbs R.A."/>
            <person name="Richards S."/>
        </authorList>
    </citation>
    <scope>NUCLEOTIDE SEQUENCE</scope>
    <source>
        <strain evidence="4">HAZT.00-mixed</strain>
        <tissue evidence="4">Whole organism</tissue>
    </source>
</reference>
<dbReference type="GO" id="GO:0008010">
    <property type="term" value="F:structural constituent of chitin-based larval cuticle"/>
    <property type="evidence" value="ECO:0007669"/>
    <property type="project" value="TreeGrafter"/>
</dbReference>
<proteinExistence type="predicted"/>
<reference evidence="4" key="1">
    <citation type="submission" date="2014-08" db="EMBL/GenBank/DDBJ databases">
        <authorList>
            <person name="Murali S."/>
            <person name="Richards S."/>
            <person name="Bandaranaike D."/>
            <person name="Bellair M."/>
            <person name="Blankenburg K."/>
            <person name="Chao H."/>
            <person name="Dinh H."/>
            <person name="Doddapaneni H."/>
            <person name="Dugan-Rocha S."/>
            <person name="Elkadiri S."/>
            <person name="Gnanaolivu R."/>
            <person name="Hughes D."/>
            <person name="Lee S."/>
            <person name="Li M."/>
            <person name="Ming W."/>
            <person name="Munidasa M."/>
            <person name="Muniz J."/>
            <person name="Nguyen L."/>
            <person name="Osuji N."/>
            <person name="Pu L.-L."/>
            <person name="Puazo M."/>
            <person name="Skinner E."/>
            <person name="Qu C."/>
            <person name="Quiroz J."/>
            <person name="Raj R."/>
            <person name="Weissenberger G."/>
            <person name="Xin Y."/>
            <person name="Zou X."/>
            <person name="Han Y."/>
            <person name="Worley K."/>
            <person name="Muzny D."/>
            <person name="Gibbs R."/>
        </authorList>
    </citation>
    <scope>NUCLEOTIDE SEQUENCE</scope>
    <source>
        <strain evidence="4">HAZT.00-mixed</strain>
        <tissue evidence="4">Whole organism</tissue>
    </source>
</reference>
<dbReference type="InterPro" id="IPR050468">
    <property type="entry name" value="Cuticle_Struct_Prot"/>
</dbReference>